<accession>A0A4V5Q0D8</accession>
<reference evidence="1 2" key="1">
    <citation type="submission" date="2019-04" db="EMBL/GenBank/DDBJ databases">
        <title>Genome sequence of Bacillus hwajinpoensis strain Y2.</title>
        <authorList>
            <person name="Fair J.L."/>
            <person name="Maclea K.S."/>
        </authorList>
    </citation>
    <scope>NUCLEOTIDE SEQUENCE [LARGE SCALE GENOMIC DNA]</scope>
    <source>
        <strain evidence="1 2">Y2</strain>
    </source>
</reference>
<gene>
    <name evidence="1" type="ORF">FBF83_20490</name>
</gene>
<dbReference type="RefSeq" id="WP_136948943.1">
    <property type="nucleotide sequence ID" value="NZ_SWFM01000015.1"/>
</dbReference>
<dbReference type="EMBL" id="SWFM01000015">
    <property type="protein sequence ID" value="TKD65708.1"/>
    <property type="molecule type" value="Genomic_DNA"/>
</dbReference>
<sequence length="429" mass="50633">MENATTLKKAQHHTWFHHKDSTGYITLARKEKNRFVQYHYKPSELADNLSKWLGEDIYFSQNTFYKPSRQIESIRELRSLYVDTDCYLLNLDPQWLLGKLQLEFFDQLIPEPNIIIFSGQGLVLIWLIDPVPYKALPLWQAVQQYLLNQLKEFGGDAKASDAARIFRIDGSVNSKNGEEVHVEYRHDYRYTLRTLQEEYLPVLETQKTPIKRGRPKKVQQLFNTYSLHHARLLDLVKLVELRNYDVTGYRELICFLYRYWQCCYLADPAEAIHQTLFFNSQFKEPLPEKEVLRATKSAQKAWDAKSSEEANRLAKEKGYPGAGYNLKNSTIIEWLDITEEEQSHLKTLIGSLEKRKRNTIAKREKRREEGVRTREEYIGEQKEKTLDKLFLLNKALNRYPDATQKELAEKMGVSVRHIKRLLKRLKENK</sequence>
<dbReference type="AlphaFoldDB" id="A0A4V5Q0D8"/>
<proteinExistence type="predicted"/>
<organism evidence="1 2">
    <name type="scientific">Guptibacillus hwajinpoensis</name>
    <dbReference type="NCBI Taxonomy" id="208199"/>
    <lineage>
        <taxon>Bacteria</taxon>
        <taxon>Bacillati</taxon>
        <taxon>Bacillota</taxon>
        <taxon>Bacilli</taxon>
        <taxon>Bacillales</taxon>
        <taxon>Guptibacillaceae</taxon>
        <taxon>Guptibacillus</taxon>
    </lineage>
</organism>
<evidence type="ECO:0000313" key="1">
    <source>
        <dbReference type="EMBL" id="TKD65708.1"/>
    </source>
</evidence>
<protein>
    <submittedName>
        <fullName evidence="1">Winged helix-turn-helix domain-containing protein</fullName>
    </submittedName>
</protein>
<name>A0A4V5Q0D8_9BACL</name>
<comment type="caution">
    <text evidence="1">The sequence shown here is derived from an EMBL/GenBank/DDBJ whole genome shotgun (WGS) entry which is preliminary data.</text>
</comment>
<evidence type="ECO:0000313" key="2">
    <source>
        <dbReference type="Proteomes" id="UP000310541"/>
    </source>
</evidence>
<dbReference type="Proteomes" id="UP000310541">
    <property type="component" value="Unassembled WGS sequence"/>
</dbReference>
<dbReference type="OrthoDB" id="6008408at2"/>